<dbReference type="PaxDb" id="55529-EKX35720"/>
<sequence>MSSPPPPSSSLLSSSSFTSLLSKISNSIPSVKPKPSATAAKGHKSAGLDAKVSALMQEELEDARKEKKVARRKEKVALEMGNIGATKTGESSRYLGIFSPTRRQKLEMKALRAKFVELRRMEQEDKVARKKIQMKIDQDISKLASRQISAHEAAEKAQEAAEKRAAAKAMKSATKLSAIMAKKLVKHQEIKSKRAAATPYKSTSEQVLADMSELLLKLPSVRQALKQSLDIKELEIAEQIAKSLNQTWDSALTPIDPKIIAEIAVAEAEASKNSMPQLNVTVSPIAQDLQTAFEQAKKEVAISEKGK</sequence>
<dbReference type="RefSeq" id="XP_005822700.1">
    <property type="nucleotide sequence ID" value="XM_005822643.1"/>
</dbReference>
<protein>
    <submittedName>
        <fullName evidence="2 3">Uncharacterized protein</fullName>
    </submittedName>
</protein>
<reference evidence="4" key="2">
    <citation type="submission" date="2012-11" db="EMBL/GenBank/DDBJ databases">
        <authorList>
            <person name="Kuo A."/>
            <person name="Curtis B.A."/>
            <person name="Tanifuji G."/>
            <person name="Burki F."/>
            <person name="Gruber A."/>
            <person name="Irimia M."/>
            <person name="Maruyama S."/>
            <person name="Arias M.C."/>
            <person name="Ball S.G."/>
            <person name="Gile G.H."/>
            <person name="Hirakawa Y."/>
            <person name="Hopkins J.F."/>
            <person name="Rensing S.A."/>
            <person name="Schmutz J."/>
            <person name="Symeonidi A."/>
            <person name="Elias M."/>
            <person name="Eveleigh R.J."/>
            <person name="Herman E.K."/>
            <person name="Klute M.J."/>
            <person name="Nakayama T."/>
            <person name="Obornik M."/>
            <person name="Reyes-Prieto A."/>
            <person name="Armbrust E.V."/>
            <person name="Aves S.J."/>
            <person name="Beiko R.G."/>
            <person name="Coutinho P."/>
            <person name="Dacks J.B."/>
            <person name="Durnford D.G."/>
            <person name="Fast N.M."/>
            <person name="Green B.R."/>
            <person name="Grisdale C."/>
            <person name="Hempe F."/>
            <person name="Henrissat B."/>
            <person name="Hoppner M.P."/>
            <person name="Ishida K.-I."/>
            <person name="Kim E."/>
            <person name="Koreny L."/>
            <person name="Kroth P.G."/>
            <person name="Liu Y."/>
            <person name="Malik S.-B."/>
            <person name="Maier U.G."/>
            <person name="McRose D."/>
            <person name="Mock T."/>
            <person name="Neilson J.A."/>
            <person name="Onodera N.T."/>
            <person name="Poole A.M."/>
            <person name="Pritham E.J."/>
            <person name="Richards T.A."/>
            <person name="Rocap G."/>
            <person name="Roy S.W."/>
            <person name="Sarai C."/>
            <person name="Schaack S."/>
            <person name="Shirato S."/>
            <person name="Slamovits C.H."/>
            <person name="Spencer D.F."/>
            <person name="Suzuki S."/>
            <person name="Worden A.Z."/>
            <person name="Zauner S."/>
            <person name="Barry K."/>
            <person name="Bell C."/>
            <person name="Bharti A.K."/>
            <person name="Crow J.A."/>
            <person name="Grimwood J."/>
            <person name="Kramer R."/>
            <person name="Lindquist E."/>
            <person name="Lucas S."/>
            <person name="Salamov A."/>
            <person name="McFadden G.I."/>
            <person name="Lane C.E."/>
            <person name="Keeling P.J."/>
            <person name="Gray M.W."/>
            <person name="Grigoriev I.V."/>
            <person name="Archibald J.M."/>
        </authorList>
    </citation>
    <scope>NUCLEOTIDE SEQUENCE</scope>
    <source>
        <strain evidence="4">CCMP2712</strain>
    </source>
</reference>
<feature type="region of interest" description="Disordered" evidence="1">
    <location>
        <begin position="27"/>
        <end position="47"/>
    </location>
</feature>
<dbReference type="EnsemblProtists" id="EKX35720">
    <property type="protein sequence ID" value="EKX35720"/>
    <property type="gene ID" value="GUITHDRAFT_155402"/>
</dbReference>
<dbReference type="Proteomes" id="UP000011087">
    <property type="component" value="Unassembled WGS sequence"/>
</dbReference>
<reference evidence="3" key="3">
    <citation type="submission" date="2016-03" db="UniProtKB">
        <authorList>
            <consortium name="EnsemblProtists"/>
        </authorList>
    </citation>
    <scope>IDENTIFICATION</scope>
</reference>
<name>L1IIS9_GUITC</name>
<evidence type="ECO:0000256" key="1">
    <source>
        <dbReference type="SAM" id="MobiDB-lite"/>
    </source>
</evidence>
<evidence type="ECO:0000313" key="2">
    <source>
        <dbReference type="EMBL" id="EKX35720.1"/>
    </source>
</evidence>
<reference evidence="2 4" key="1">
    <citation type="journal article" date="2012" name="Nature">
        <title>Algal genomes reveal evolutionary mosaicism and the fate of nucleomorphs.</title>
        <authorList>
            <consortium name="DOE Joint Genome Institute"/>
            <person name="Curtis B.A."/>
            <person name="Tanifuji G."/>
            <person name="Burki F."/>
            <person name="Gruber A."/>
            <person name="Irimia M."/>
            <person name="Maruyama S."/>
            <person name="Arias M.C."/>
            <person name="Ball S.G."/>
            <person name="Gile G.H."/>
            <person name="Hirakawa Y."/>
            <person name="Hopkins J.F."/>
            <person name="Kuo A."/>
            <person name="Rensing S.A."/>
            <person name="Schmutz J."/>
            <person name="Symeonidi A."/>
            <person name="Elias M."/>
            <person name="Eveleigh R.J."/>
            <person name="Herman E.K."/>
            <person name="Klute M.J."/>
            <person name="Nakayama T."/>
            <person name="Obornik M."/>
            <person name="Reyes-Prieto A."/>
            <person name="Armbrust E.V."/>
            <person name="Aves S.J."/>
            <person name="Beiko R.G."/>
            <person name="Coutinho P."/>
            <person name="Dacks J.B."/>
            <person name="Durnford D.G."/>
            <person name="Fast N.M."/>
            <person name="Green B.R."/>
            <person name="Grisdale C.J."/>
            <person name="Hempel F."/>
            <person name="Henrissat B."/>
            <person name="Hoppner M.P."/>
            <person name="Ishida K."/>
            <person name="Kim E."/>
            <person name="Koreny L."/>
            <person name="Kroth P.G."/>
            <person name="Liu Y."/>
            <person name="Malik S.B."/>
            <person name="Maier U.G."/>
            <person name="McRose D."/>
            <person name="Mock T."/>
            <person name="Neilson J.A."/>
            <person name="Onodera N.T."/>
            <person name="Poole A.M."/>
            <person name="Pritham E.J."/>
            <person name="Richards T.A."/>
            <person name="Rocap G."/>
            <person name="Roy S.W."/>
            <person name="Sarai C."/>
            <person name="Schaack S."/>
            <person name="Shirato S."/>
            <person name="Slamovits C.H."/>
            <person name="Spencer D.F."/>
            <person name="Suzuki S."/>
            <person name="Worden A.Z."/>
            <person name="Zauner S."/>
            <person name="Barry K."/>
            <person name="Bell C."/>
            <person name="Bharti A.K."/>
            <person name="Crow J.A."/>
            <person name="Grimwood J."/>
            <person name="Kramer R."/>
            <person name="Lindquist E."/>
            <person name="Lucas S."/>
            <person name="Salamov A."/>
            <person name="McFadden G.I."/>
            <person name="Lane C.E."/>
            <person name="Keeling P.J."/>
            <person name="Gray M.W."/>
            <person name="Grigoriev I.V."/>
            <person name="Archibald J.M."/>
        </authorList>
    </citation>
    <scope>NUCLEOTIDE SEQUENCE</scope>
    <source>
        <strain evidence="2 4">CCMP2712</strain>
    </source>
</reference>
<dbReference type="GeneID" id="17292462"/>
<proteinExistence type="predicted"/>
<dbReference type="KEGG" id="gtt:GUITHDRAFT_155402"/>
<organism evidence="2">
    <name type="scientific">Guillardia theta (strain CCMP2712)</name>
    <name type="common">Cryptophyte</name>
    <dbReference type="NCBI Taxonomy" id="905079"/>
    <lineage>
        <taxon>Eukaryota</taxon>
        <taxon>Cryptophyceae</taxon>
        <taxon>Pyrenomonadales</taxon>
        <taxon>Geminigeraceae</taxon>
        <taxon>Guillardia</taxon>
    </lineage>
</organism>
<gene>
    <name evidence="2" type="ORF">GUITHDRAFT_155402</name>
</gene>
<evidence type="ECO:0000313" key="3">
    <source>
        <dbReference type="EnsemblProtists" id="EKX35720"/>
    </source>
</evidence>
<accession>L1IIS9</accession>
<dbReference type="AlphaFoldDB" id="L1IIS9"/>
<dbReference type="EMBL" id="JH993085">
    <property type="protein sequence ID" value="EKX35720.1"/>
    <property type="molecule type" value="Genomic_DNA"/>
</dbReference>
<keyword evidence="4" id="KW-1185">Reference proteome</keyword>
<evidence type="ECO:0000313" key="4">
    <source>
        <dbReference type="Proteomes" id="UP000011087"/>
    </source>
</evidence>
<dbReference type="HOGENOM" id="CLU_907456_0_0_1"/>